<name>A0A8S5V237_9CAUD</name>
<protein>
    <submittedName>
        <fullName evidence="1">Uncharacterized protein</fullName>
    </submittedName>
</protein>
<reference evidence="1" key="1">
    <citation type="journal article" date="2021" name="Proc. Natl. Acad. Sci. U.S.A.">
        <title>A Catalog of Tens of Thousands of Viruses from Human Metagenomes Reveals Hidden Associations with Chronic Diseases.</title>
        <authorList>
            <person name="Tisza M.J."/>
            <person name="Buck C.B."/>
        </authorList>
    </citation>
    <scope>NUCLEOTIDE SEQUENCE</scope>
    <source>
        <strain evidence="1">CtJ2i1</strain>
    </source>
</reference>
<evidence type="ECO:0000313" key="1">
    <source>
        <dbReference type="EMBL" id="DAG00781.1"/>
    </source>
</evidence>
<proteinExistence type="predicted"/>
<sequence length="72" mass="8867">MITNKLLDKVFLPLQMRISIDIFNEDLERLLMEENAKKLFRVYTLTNKDQKYNDYYGFYLYLILCSEIERIY</sequence>
<organism evidence="1">
    <name type="scientific">Myoviridae sp. ctJ2i1</name>
    <dbReference type="NCBI Taxonomy" id="2825079"/>
    <lineage>
        <taxon>Viruses</taxon>
        <taxon>Duplodnaviria</taxon>
        <taxon>Heunggongvirae</taxon>
        <taxon>Uroviricota</taxon>
        <taxon>Caudoviricetes</taxon>
    </lineage>
</organism>
<dbReference type="EMBL" id="BK016182">
    <property type="protein sequence ID" value="DAG00781.1"/>
    <property type="molecule type" value="Genomic_DNA"/>
</dbReference>
<accession>A0A8S5V237</accession>